<dbReference type="InterPro" id="IPR057942">
    <property type="entry name" value="TPR_TNPO3_IPO13_3rd"/>
</dbReference>
<dbReference type="InterPro" id="IPR011989">
    <property type="entry name" value="ARM-like"/>
</dbReference>
<comment type="subcellular location">
    <subcellularLocation>
        <location evidence="1">Nucleus</location>
    </subcellularLocation>
</comment>
<sequence length="1018" mass="112862">MASQDALALARVEELIISLYQPNPPEVIASTQAELARIQNLPEAWTLSKQLLSRTDEKVQFFGVLTIIIKLNTESTPILDEGAIELLLCLIGWYMEMLRKDGSRLVTRKLVSALSIFFLRYHTIWPRFLDHIGVCLANNQTCRPDAVDPSLQMNSVLDMLGQRQIQALLWVATHVADDVMRLDPNSVKKNKSATPYKAILDNRESFITVMEKCFQSSGVPVPILEDGIKCLQSWIIFTQKASTQGSDAINLARPLLGNVIELLAVDAVYDASAELLIEVLSNSPSLLTLDHYQLLEILFQSPWAAGFYRRMAEGDFAFESTQFAQLLLAFVETRMPLLVQSCHADSSEILSHLCDLLLAQGYPVVDDRIFVPIVEFWSSFAETIPDYLVADSVEEQPWKSSAFALLLKACSNAWQKIIYPTTDEVADWDSNDRVGFAYSRKDVIDLLQSVYALIGPQLLATFAETVILSLNESAWMRLEAAVYCLGGLADCCQDDDRCDSFLATVFHSQLFTILQNDQIFVPIRTRQACLQLIELYTEYFERNPILLPTALELLFSTLGDRAMASAASKSILRLASSCRAHLHTEMDAFLKAYVQVVTLQQLDCATCERTIEALASVAQAIPNLAVRYSKYGQILEFMEIEMQICQRLASAQGGDGSQFSQLACPDTLPEERPSLHIALRVLRCLTGMGKGVQALSENAIDLECEEQAGIPQEGVLPGIQRRIVTAIVELQKMFPTSSEITDQICHVLRTGFSETEPGPFVLPASEVAQYLTSHSLATPRVGLLINTACSFISSIRGKDNQHNILSAVLAWVIGLLRQFPCTRENPMATGVEPLIDISADPEVAQNAIEISNRILTKYPSVILHIQPADLADFFFLFALQALDGSEPLPKAAAAEFWATFVNVRSSDESFQHALSGAMNTLGPLLCQCIARNIGGNASRSELDKLSEPLKRLINRHMKAKEWLEAALNHPSFPSTKVSQTEKAMFVKKVASLRGARATNQVVRDFWLAARGASFSYAS</sequence>
<dbReference type="Pfam" id="PF24140">
    <property type="entry name" value="TPR_TNPO3_IPO13_3rd"/>
    <property type="match status" value="1"/>
</dbReference>
<name>A0A2H4S8M3_CORMI</name>
<keyword evidence="4" id="KW-0653">Protein transport</keyword>
<evidence type="ECO:0000256" key="1">
    <source>
        <dbReference type="ARBA" id="ARBA00004123"/>
    </source>
</evidence>
<evidence type="ECO:0000256" key="4">
    <source>
        <dbReference type="ARBA" id="ARBA00022927"/>
    </source>
</evidence>
<dbReference type="InterPro" id="IPR051345">
    <property type="entry name" value="Importin_beta-like_NTR"/>
</dbReference>
<accession>A0A2H4S8M3</accession>
<reference evidence="6 7" key="1">
    <citation type="journal article" date="2017" name="BMC Genomics">
        <title>Chromosome level assembly and secondary metabolite potential of the parasitic fungus Cordyceps militaris.</title>
        <authorList>
            <person name="Kramer G.J."/>
            <person name="Nodwell J.R."/>
        </authorList>
    </citation>
    <scope>NUCLEOTIDE SEQUENCE [LARGE SCALE GENOMIC DNA]</scope>
    <source>
        <strain evidence="6 7">ATCC 34164</strain>
    </source>
</reference>
<keyword evidence="3" id="KW-0813">Transport</keyword>
<dbReference type="GO" id="GO:0005737">
    <property type="term" value="C:cytoplasm"/>
    <property type="evidence" value="ECO:0007669"/>
    <property type="project" value="TreeGrafter"/>
</dbReference>
<organism evidence="6 7">
    <name type="scientific">Cordyceps militaris</name>
    <name type="common">Caterpillar fungus</name>
    <name type="synonym">Clavaria militaris</name>
    <dbReference type="NCBI Taxonomy" id="73501"/>
    <lineage>
        <taxon>Eukaryota</taxon>
        <taxon>Fungi</taxon>
        <taxon>Dikarya</taxon>
        <taxon>Ascomycota</taxon>
        <taxon>Pezizomycotina</taxon>
        <taxon>Sordariomycetes</taxon>
        <taxon>Hypocreomycetidae</taxon>
        <taxon>Hypocreales</taxon>
        <taxon>Cordycipitaceae</taxon>
        <taxon>Cordyceps</taxon>
    </lineage>
</organism>
<dbReference type="GO" id="GO:0005634">
    <property type="term" value="C:nucleus"/>
    <property type="evidence" value="ECO:0007669"/>
    <property type="project" value="UniProtKB-SubCell"/>
</dbReference>
<dbReference type="GO" id="GO:0006606">
    <property type="term" value="P:protein import into nucleus"/>
    <property type="evidence" value="ECO:0007669"/>
    <property type="project" value="TreeGrafter"/>
</dbReference>
<evidence type="ECO:0000256" key="3">
    <source>
        <dbReference type="ARBA" id="ARBA00022448"/>
    </source>
</evidence>
<dbReference type="SUPFAM" id="SSF48371">
    <property type="entry name" value="ARM repeat"/>
    <property type="match status" value="1"/>
</dbReference>
<comment type="similarity">
    <text evidence="2">Belongs to the importin beta family.</text>
</comment>
<proteinExistence type="inferred from homology"/>
<gene>
    <name evidence="6" type="ORF">A9K55_003191</name>
</gene>
<dbReference type="AlphaFoldDB" id="A0A2H4S8M3"/>
<dbReference type="OrthoDB" id="2016913at2759"/>
<evidence type="ECO:0000313" key="7">
    <source>
        <dbReference type="Proteomes" id="UP000323067"/>
    </source>
</evidence>
<dbReference type="Proteomes" id="UP000323067">
    <property type="component" value="Chromosome iv"/>
</dbReference>
<dbReference type="InterPro" id="IPR016024">
    <property type="entry name" value="ARM-type_fold"/>
</dbReference>
<dbReference type="PANTHER" id="PTHR12363:SF33">
    <property type="entry name" value="IMPORTIN-13"/>
    <property type="match status" value="1"/>
</dbReference>
<protein>
    <submittedName>
        <fullName evidence="6">Importin 13</fullName>
    </submittedName>
</protein>
<dbReference type="VEuPathDB" id="FungiDB:CCM_05820"/>
<dbReference type="PANTHER" id="PTHR12363">
    <property type="entry name" value="TRANSPORTIN 3 AND IMPORTIN 13"/>
    <property type="match status" value="1"/>
</dbReference>
<dbReference type="Gene3D" id="1.25.10.10">
    <property type="entry name" value="Leucine-rich Repeat Variant"/>
    <property type="match status" value="1"/>
</dbReference>
<dbReference type="EMBL" id="CP023322">
    <property type="protein sequence ID" value="ATY59442.1"/>
    <property type="molecule type" value="Genomic_DNA"/>
</dbReference>
<dbReference type="VEuPathDB" id="FungiDB:A9K55_003191"/>
<evidence type="ECO:0000256" key="5">
    <source>
        <dbReference type="ARBA" id="ARBA00023242"/>
    </source>
</evidence>
<evidence type="ECO:0000313" key="6">
    <source>
        <dbReference type="EMBL" id="ATY59442.1"/>
    </source>
</evidence>
<keyword evidence="5" id="KW-0539">Nucleus</keyword>
<evidence type="ECO:0000256" key="2">
    <source>
        <dbReference type="ARBA" id="ARBA00007991"/>
    </source>
</evidence>